<proteinExistence type="predicted"/>
<name>A0A368VL94_9BACL</name>
<dbReference type="EMBL" id="QPJD01000022">
    <property type="protein sequence ID" value="RCW41639.1"/>
    <property type="molecule type" value="Genomic_DNA"/>
</dbReference>
<evidence type="ECO:0000313" key="2">
    <source>
        <dbReference type="Proteomes" id="UP000252415"/>
    </source>
</evidence>
<sequence>MWKQKPYNLTGFACYVWKGRSTPLILHYKIQPSAAWILAASLRLLTAACMVGKVRQGPAKIRLIPVLLFYRPPYLVLLRATVVASAPGSG</sequence>
<reference evidence="1 2" key="1">
    <citation type="submission" date="2018-07" db="EMBL/GenBank/DDBJ databases">
        <title>Genomic Encyclopedia of Type Strains, Phase III (KMG-III): the genomes of soil and plant-associated and newly described type strains.</title>
        <authorList>
            <person name="Whitman W."/>
        </authorList>
    </citation>
    <scope>NUCLEOTIDE SEQUENCE [LARGE SCALE GENOMIC DNA]</scope>
    <source>
        <strain evidence="1 2">CECT 7506</strain>
    </source>
</reference>
<evidence type="ECO:0000313" key="1">
    <source>
        <dbReference type="EMBL" id="RCW41639.1"/>
    </source>
</evidence>
<accession>A0A368VL94</accession>
<comment type="caution">
    <text evidence="1">The sequence shown here is derived from an EMBL/GenBank/DDBJ whole genome shotgun (WGS) entry which is preliminary data.</text>
</comment>
<protein>
    <submittedName>
        <fullName evidence="1">Uncharacterized protein</fullName>
    </submittedName>
</protein>
<dbReference type="AlphaFoldDB" id="A0A368VL94"/>
<gene>
    <name evidence="1" type="ORF">DFP97_12275</name>
</gene>
<keyword evidence="2" id="KW-1185">Reference proteome</keyword>
<organism evidence="1 2">
    <name type="scientific">Paenibacillus prosopidis</name>
    <dbReference type="NCBI Taxonomy" id="630520"/>
    <lineage>
        <taxon>Bacteria</taxon>
        <taxon>Bacillati</taxon>
        <taxon>Bacillota</taxon>
        <taxon>Bacilli</taxon>
        <taxon>Bacillales</taxon>
        <taxon>Paenibacillaceae</taxon>
        <taxon>Paenibacillus</taxon>
    </lineage>
</organism>
<dbReference type="Proteomes" id="UP000252415">
    <property type="component" value="Unassembled WGS sequence"/>
</dbReference>
<dbReference type="RefSeq" id="WP_147275098.1">
    <property type="nucleotide sequence ID" value="NZ_QPJD01000022.1"/>
</dbReference>